<keyword evidence="6 11" id="KW-1133">Transmembrane helix</keyword>
<dbReference type="InterPro" id="IPR018108">
    <property type="entry name" value="MCP_transmembrane"/>
</dbReference>
<evidence type="ECO:0000313" key="12">
    <source>
        <dbReference type="EMBL" id="WFD42017.1"/>
    </source>
</evidence>
<evidence type="ECO:0000313" key="13">
    <source>
        <dbReference type="Proteomes" id="UP001214628"/>
    </source>
</evidence>
<evidence type="ECO:0000256" key="1">
    <source>
        <dbReference type="ARBA" id="ARBA00004225"/>
    </source>
</evidence>
<dbReference type="Proteomes" id="UP001214628">
    <property type="component" value="Chromosome 1"/>
</dbReference>
<evidence type="ECO:0000256" key="3">
    <source>
        <dbReference type="ARBA" id="ARBA00022448"/>
    </source>
</evidence>
<dbReference type="PANTHER" id="PTHR45788:SF4">
    <property type="entry name" value="TRICARBOXYLATE TRANSPORT PROTEIN, MITOCHONDRIAL"/>
    <property type="match status" value="1"/>
</dbReference>
<dbReference type="GO" id="GO:0006843">
    <property type="term" value="P:mitochondrial citrate transmembrane transport"/>
    <property type="evidence" value="ECO:0007669"/>
    <property type="project" value="TreeGrafter"/>
</dbReference>
<dbReference type="AlphaFoldDB" id="A0AAF0F7F7"/>
<comment type="similarity">
    <text evidence="2 10">Belongs to the mitochondrial carrier (TC 2.A.29) family.</text>
</comment>
<dbReference type="Gene3D" id="1.50.40.10">
    <property type="entry name" value="Mitochondrial carrier domain"/>
    <property type="match status" value="1"/>
</dbReference>
<dbReference type="PANTHER" id="PTHR45788">
    <property type="entry name" value="SUCCINATE/FUMARATE MITOCHONDRIAL TRANSPORTER-RELATED"/>
    <property type="match status" value="1"/>
</dbReference>
<dbReference type="Pfam" id="PF00153">
    <property type="entry name" value="Mito_carr"/>
    <property type="match status" value="3"/>
</dbReference>
<dbReference type="SUPFAM" id="SSF103506">
    <property type="entry name" value="Mitochondrial carrier"/>
    <property type="match status" value="1"/>
</dbReference>
<evidence type="ECO:0000256" key="5">
    <source>
        <dbReference type="ARBA" id="ARBA00022737"/>
    </source>
</evidence>
<dbReference type="PROSITE" id="PS50920">
    <property type="entry name" value="SOLCAR"/>
    <property type="match status" value="3"/>
</dbReference>
<accession>A0AAF0F7F7</accession>
<gene>
    <name evidence="12" type="ORF">MPSI1_000654</name>
</gene>
<proteinExistence type="inferred from homology"/>
<reference evidence="12" key="1">
    <citation type="submission" date="2023-02" db="EMBL/GenBank/DDBJ databases">
        <title>Mating type loci evolution in Malassezia.</title>
        <authorList>
            <person name="Coelho M.A."/>
        </authorList>
    </citation>
    <scope>NUCLEOTIDE SEQUENCE</scope>
    <source>
        <strain evidence="12">CBS 14136</strain>
    </source>
</reference>
<keyword evidence="8 9" id="KW-0472">Membrane</keyword>
<keyword evidence="5" id="KW-0677">Repeat</keyword>
<dbReference type="EMBL" id="CP118375">
    <property type="protein sequence ID" value="WFD42017.1"/>
    <property type="molecule type" value="Genomic_DNA"/>
</dbReference>
<evidence type="ECO:0000256" key="4">
    <source>
        <dbReference type="ARBA" id="ARBA00022692"/>
    </source>
</evidence>
<evidence type="ECO:0000256" key="7">
    <source>
        <dbReference type="ARBA" id="ARBA00023128"/>
    </source>
</evidence>
<comment type="subcellular location">
    <subcellularLocation>
        <location evidence="1">Mitochondrion membrane</location>
        <topology evidence="1">Multi-pass membrane protein</topology>
    </subcellularLocation>
</comment>
<evidence type="ECO:0000256" key="10">
    <source>
        <dbReference type="RuleBase" id="RU000488"/>
    </source>
</evidence>
<keyword evidence="13" id="KW-1185">Reference proteome</keyword>
<feature type="repeat" description="Solcar" evidence="9">
    <location>
        <begin position="209"/>
        <end position="295"/>
    </location>
</feature>
<evidence type="ECO:0000256" key="9">
    <source>
        <dbReference type="PROSITE-ProRule" id="PRU00282"/>
    </source>
</evidence>
<feature type="repeat" description="Solcar" evidence="9">
    <location>
        <begin position="110"/>
        <end position="198"/>
    </location>
</feature>
<dbReference type="FunFam" id="1.50.40.10:FF:000007">
    <property type="entry name" value="Mitochondrial tricarboxylate transport protein-like"/>
    <property type="match status" value="1"/>
</dbReference>
<dbReference type="GO" id="GO:0031966">
    <property type="term" value="C:mitochondrial membrane"/>
    <property type="evidence" value="ECO:0007669"/>
    <property type="project" value="UniProtKB-SubCell"/>
</dbReference>
<dbReference type="InterPro" id="IPR049563">
    <property type="entry name" value="TXTP-like"/>
</dbReference>
<sequence>MASKDRNALAKTNPAFSLASGTLAGAVEGFATYPIEYTKTVSQFATKAGAKPPNPLVIVKDTVAQHGIRGLYSGCGALVAGNALKAGVRFLSYDHFKSMLKDNDGKLSGPRSLLAGLGAGMTEAVFAVTPSETINRTKLIDDAKRVAPKYPRGLVSGSMAIIRDEGLHGVYRGLVPVMLRQGANSAVRFGTYSTLRNFVQGSSRPGQPLPGGITFGIGALAGIVTVYATMPLDVVKTRMQSLEARQNYTGTFDCMRKILSNEGVFAFWRGATPRLARLMLSGGIVFTVYEQSMDLLDRFFDK</sequence>
<organism evidence="12 13">
    <name type="scientific">Malassezia psittaci</name>
    <dbReference type="NCBI Taxonomy" id="1821823"/>
    <lineage>
        <taxon>Eukaryota</taxon>
        <taxon>Fungi</taxon>
        <taxon>Dikarya</taxon>
        <taxon>Basidiomycota</taxon>
        <taxon>Ustilaginomycotina</taxon>
        <taxon>Malasseziomycetes</taxon>
        <taxon>Malasseziales</taxon>
        <taxon>Malasseziaceae</taxon>
        <taxon>Malassezia</taxon>
    </lineage>
</organism>
<feature type="transmembrane region" description="Helical" evidence="11">
    <location>
        <begin position="209"/>
        <end position="230"/>
    </location>
</feature>
<dbReference type="InterPro" id="IPR023395">
    <property type="entry name" value="MCP_dom_sf"/>
</dbReference>
<evidence type="ECO:0000256" key="11">
    <source>
        <dbReference type="SAM" id="Phobius"/>
    </source>
</evidence>
<dbReference type="GO" id="GO:0071913">
    <property type="term" value="F:citrate secondary active transmembrane transporter activity"/>
    <property type="evidence" value="ECO:0007669"/>
    <property type="project" value="TreeGrafter"/>
</dbReference>
<feature type="repeat" description="Solcar" evidence="9">
    <location>
        <begin position="12"/>
        <end position="99"/>
    </location>
</feature>
<name>A0AAF0F7F7_9BASI</name>
<evidence type="ECO:0000256" key="8">
    <source>
        <dbReference type="ARBA" id="ARBA00023136"/>
    </source>
</evidence>
<keyword evidence="4 9" id="KW-0812">Transmembrane</keyword>
<keyword evidence="3 10" id="KW-0813">Transport</keyword>
<protein>
    <submittedName>
        <fullName evidence="12">Uncharacterized protein</fullName>
    </submittedName>
</protein>
<keyword evidence="7" id="KW-0496">Mitochondrion</keyword>
<evidence type="ECO:0000256" key="6">
    <source>
        <dbReference type="ARBA" id="ARBA00022989"/>
    </source>
</evidence>
<evidence type="ECO:0000256" key="2">
    <source>
        <dbReference type="ARBA" id="ARBA00006375"/>
    </source>
</evidence>